<sequence length="977" mass="111412">MVQYNSTPEHLQRVYRNSGCSYPKFIFWLLINLVSCSVCYSLVPIQQTLFAKMGRLLLSLTLLFYALFPTNSDFVIEGIRNIQKRNTEKPVNDLEVYSILIKSQVTSRFAHNVITSRAVNRANTSKEAFFNVDLPKTAFITNFTMTIDGVMYPGEIKEKEVAKKQYDKAVSRGQTAGLVRASGRKTEKFTVSVNVAPESKVTFELVYEEMLKRHLGKYEMFIKVQPKTLIKKYEIEVDIHEPQGISFLDAQASFLSNDLLPTIGTSFSGDKGHVSFKPTIDQQRSCPDCETTLLDGDFTVTYDVNRETPGNIQVVNGYFVHFFAPPKLSGVPKNVVYVIDRSGSMWGRKMVQTKDALLRILNDTSEHDHFNFVLFDHEINPWKESLVKATPENLEEAKRFVETISPRGMTNINDPLLKAVELLNQAHENKTLPERSVSLIVLLTDGEANTGESDPSRIQQNAKNAIDGKFTLFCLGFGYDVDYPFLEKLALENSGIARRIYEDSDADLQMKGFYNEIANPTLINIKMEYPENAIADLTQNDFKHYFDGSEIVVAGRVTDNDLNSFIVDVKADGADKPLTYTENVQLESEDDVSKQQKYIFGHFTERLWAYLTIQQLLDKRLYADPSEKSNLTAQALELSLKFKFVTPLTSMVVTKPEEKDKEEETLIADKLVEGQDRLSNYPPAPGLQSQSYLMPAPTQNYHYQVFPTHGYYYNQHIPNYMTHYPYPSNFVDSDPHFVINVEEKNDALCFNIQEEPGVILNLIEDKQLGIAVNGELIGNKKVENVISNETYFGRFGIVHKEMKIRIEVTTEKITVLNHKNKKTFSWQKKGFINKEGFNLLVNKRKNVTFSFGDGATFVILLHEVWKGHPLHRDFLGFYTLDDHTFSEGVHGLLGQFFHGINYEITNVHKTDDPEKPNATMKVKNKLLTVTRGVQRDYRKDLKNGDKIPCWFVHFNGEGLIDGTHTDYIVSDIFSISY</sequence>
<protein>
    <recommendedName>
        <fullName evidence="10">Inter-alpha-trypsin inhibitor heavy chain H3</fullName>
    </recommendedName>
</protein>
<organism evidence="14 15">
    <name type="scientific">Engystomops pustulosus</name>
    <name type="common">Tungara frog</name>
    <name type="synonym">Physalaemus pustulosus</name>
    <dbReference type="NCBI Taxonomy" id="76066"/>
    <lineage>
        <taxon>Eukaryota</taxon>
        <taxon>Metazoa</taxon>
        <taxon>Chordata</taxon>
        <taxon>Craniata</taxon>
        <taxon>Vertebrata</taxon>
        <taxon>Euteleostomi</taxon>
        <taxon>Amphibia</taxon>
        <taxon>Batrachia</taxon>
        <taxon>Anura</taxon>
        <taxon>Neobatrachia</taxon>
        <taxon>Hyloidea</taxon>
        <taxon>Leptodactylidae</taxon>
        <taxon>Leiuperinae</taxon>
        <taxon>Engystomops</taxon>
    </lineage>
</organism>
<comment type="similarity">
    <text evidence="2">Belongs to the ITIH family.</text>
</comment>
<evidence type="ECO:0000256" key="1">
    <source>
        <dbReference type="ARBA" id="ARBA00004613"/>
    </source>
</evidence>
<feature type="domain" description="VIT" evidence="13">
    <location>
        <begin position="80"/>
        <end position="209"/>
    </location>
</feature>
<keyword evidence="11" id="KW-0472">Membrane</keyword>
<evidence type="ECO:0000256" key="9">
    <source>
        <dbReference type="ARBA" id="ARBA00037051"/>
    </source>
</evidence>
<evidence type="ECO:0000256" key="10">
    <source>
        <dbReference type="ARBA" id="ARBA00039924"/>
    </source>
</evidence>
<dbReference type="Pfam" id="PF06668">
    <property type="entry name" value="ITI_HC_C"/>
    <property type="match status" value="1"/>
</dbReference>
<dbReference type="InterPro" id="IPR050934">
    <property type="entry name" value="ITIH"/>
</dbReference>
<keyword evidence="6" id="KW-0722">Serine protease inhibitor</keyword>
<keyword evidence="15" id="KW-1185">Reference proteome</keyword>
<evidence type="ECO:0000313" key="14">
    <source>
        <dbReference type="EMBL" id="KAG8556797.1"/>
    </source>
</evidence>
<dbReference type="CDD" id="cd01461">
    <property type="entry name" value="vWA_interalpha_trypsin_inhibitor"/>
    <property type="match status" value="1"/>
</dbReference>
<evidence type="ECO:0000256" key="4">
    <source>
        <dbReference type="ARBA" id="ARBA00022690"/>
    </source>
</evidence>
<dbReference type="Gene3D" id="3.40.50.410">
    <property type="entry name" value="von Willebrand factor, type A domain"/>
    <property type="match status" value="1"/>
</dbReference>
<dbReference type="SMART" id="SM00327">
    <property type="entry name" value="VWA"/>
    <property type="match status" value="1"/>
</dbReference>
<dbReference type="AlphaFoldDB" id="A0AAV7A5A0"/>
<evidence type="ECO:0000256" key="6">
    <source>
        <dbReference type="ARBA" id="ARBA00022900"/>
    </source>
</evidence>
<evidence type="ECO:0000256" key="8">
    <source>
        <dbReference type="ARBA" id="ARBA00023180"/>
    </source>
</evidence>
<dbReference type="PANTHER" id="PTHR10338:SF115">
    <property type="entry name" value="INTER-ALPHA-TRYPSIN INHIBITOR HEAVY CHAIN H3"/>
    <property type="match status" value="1"/>
</dbReference>
<name>A0AAV7A5A0_ENGPU</name>
<dbReference type="InterPro" id="IPR010600">
    <property type="entry name" value="ITI_HC_C"/>
</dbReference>
<keyword evidence="4" id="KW-0646">Protease inhibitor</keyword>
<evidence type="ECO:0000259" key="12">
    <source>
        <dbReference type="PROSITE" id="PS50234"/>
    </source>
</evidence>
<proteinExistence type="inferred from homology"/>
<dbReference type="GO" id="GO:0030212">
    <property type="term" value="P:hyaluronan metabolic process"/>
    <property type="evidence" value="ECO:0007669"/>
    <property type="project" value="InterPro"/>
</dbReference>
<keyword evidence="7" id="KW-0654">Proteoglycan</keyword>
<dbReference type="PROSITE" id="PS51468">
    <property type="entry name" value="VIT"/>
    <property type="match status" value="1"/>
</dbReference>
<evidence type="ECO:0000256" key="11">
    <source>
        <dbReference type="SAM" id="Phobius"/>
    </source>
</evidence>
<keyword evidence="3" id="KW-0964">Secreted</keyword>
<keyword evidence="8" id="KW-0325">Glycoprotein</keyword>
<evidence type="ECO:0000256" key="2">
    <source>
        <dbReference type="ARBA" id="ARBA00010158"/>
    </source>
</evidence>
<dbReference type="EMBL" id="WNYA01000009">
    <property type="protein sequence ID" value="KAG8556797.1"/>
    <property type="molecule type" value="Genomic_DNA"/>
</dbReference>
<feature type="transmembrane region" description="Helical" evidence="11">
    <location>
        <begin position="25"/>
        <end position="43"/>
    </location>
</feature>
<comment type="subcellular location">
    <subcellularLocation>
        <location evidence="1">Secreted</location>
    </subcellularLocation>
</comment>
<keyword evidence="5" id="KW-0732">Signal</keyword>
<comment type="function">
    <text evidence="9">May act as a carrier of hyaluronan in serum or as a binding protein between hyaluronan and other matrix protein, including those on cell surfaces in tissues to regulate the localization, synthesis and degradation of hyaluronan which are essential to cells undergoing biological processes.</text>
</comment>
<feature type="domain" description="VWFA" evidence="12">
    <location>
        <begin position="334"/>
        <end position="517"/>
    </location>
</feature>
<evidence type="ECO:0000256" key="5">
    <source>
        <dbReference type="ARBA" id="ARBA00022729"/>
    </source>
</evidence>
<dbReference type="PROSITE" id="PS50234">
    <property type="entry name" value="VWFA"/>
    <property type="match status" value="1"/>
</dbReference>
<dbReference type="PANTHER" id="PTHR10338">
    <property type="entry name" value="INTER-ALPHA-TRYPSIN INHIBITOR HEAVY CHAIN FAMILY MEMBER"/>
    <property type="match status" value="1"/>
</dbReference>
<dbReference type="Pfam" id="PF08487">
    <property type="entry name" value="VIT"/>
    <property type="match status" value="1"/>
</dbReference>
<evidence type="ECO:0000259" key="13">
    <source>
        <dbReference type="PROSITE" id="PS51468"/>
    </source>
</evidence>
<evidence type="ECO:0000313" key="15">
    <source>
        <dbReference type="Proteomes" id="UP000824782"/>
    </source>
</evidence>
<evidence type="ECO:0000256" key="7">
    <source>
        <dbReference type="ARBA" id="ARBA00022974"/>
    </source>
</evidence>
<reference evidence="14" key="1">
    <citation type="thesis" date="2020" institute="ProQuest LLC" country="789 East Eisenhower Parkway, Ann Arbor, MI, USA">
        <title>Comparative Genomics and Chromosome Evolution.</title>
        <authorList>
            <person name="Mudd A.B."/>
        </authorList>
    </citation>
    <scope>NUCLEOTIDE SEQUENCE</scope>
    <source>
        <strain evidence="14">237g6f4</strain>
        <tissue evidence="14">Blood</tissue>
    </source>
</reference>
<dbReference type="InterPro" id="IPR013694">
    <property type="entry name" value="VIT"/>
</dbReference>
<keyword evidence="11" id="KW-0812">Transmembrane</keyword>
<gene>
    <name evidence="14" type="ORF">GDO81_018209</name>
</gene>
<dbReference type="GO" id="GO:0005576">
    <property type="term" value="C:extracellular region"/>
    <property type="evidence" value="ECO:0007669"/>
    <property type="project" value="UniProtKB-SubCell"/>
</dbReference>
<dbReference type="InterPro" id="IPR002035">
    <property type="entry name" value="VWF_A"/>
</dbReference>
<dbReference type="SUPFAM" id="SSF53300">
    <property type="entry name" value="vWA-like"/>
    <property type="match status" value="1"/>
</dbReference>
<dbReference type="InterPro" id="IPR036465">
    <property type="entry name" value="vWFA_dom_sf"/>
</dbReference>
<dbReference type="GO" id="GO:0004867">
    <property type="term" value="F:serine-type endopeptidase inhibitor activity"/>
    <property type="evidence" value="ECO:0007669"/>
    <property type="project" value="UniProtKB-KW"/>
</dbReference>
<accession>A0AAV7A5A0</accession>
<comment type="caution">
    <text evidence="14">The sequence shown here is derived from an EMBL/GenBank/DDBJ whole genome shotgun (WGS) entry which is preliminary data.</text>
</comment>
<dbReference type="SMART" id="SM00609">
    <property type="entry name" value="VIT"/>
    <property type="match status" value="1"/>
</dbReference>
<dbReference type="Proteomes" id="UP000824782">
    <property type="component" value="Unassembled WGS sequence"/>
</dbReference>
<dbReference type="Pfam" id="PF00092">
    <property type="entry name" value="VWA"/>
    <property type="match status" value="1"/>
</dbReference>
<keyword evidence="11" id="KW-1133">Transmembrane helix</keyword>
<evidence type="ECO:0000256" key="3">
    <source>
        <dbReference type="ARBA" id="ARBA00022525"/>
    </source>
</evidence>
<dbReference type="FunFam" id="3.40.50.410:FF:000013">
    <property type="entry name" value="inter-alpha-trypsin inhibitor heavy chain H2"/>
    <property type="match status" value="1"/>
</dbReference>